<feature type="region of interest" description="Disordered" evidence="1">
    <location>
        <begin position="162"/>
        <end position="207"/>
    </location>
</feature>
<reference evidence="3" key="1">
    <citation type="submission" date="2020-10" db="EMBL/GenBank/DDBJ databases">
        <authorList>
            <person name="Han B."/>
            <person name="Lu T."/>
            <person name="Zhao Q."/>
            <person name="Huang X."/>
            <person name="Zhao Y."/>
        </authorList>
    </citation>
    <scope>NUCLEOTIDE SEQUENCE</scope>
</reference>
<dbReference type="EMBL" id="CAJGYO010000746">
    <property type="protein sequence ID" value="CAD6343342.1"/>
    <property type="molecule type" value="Genomic_DNA"/>
</dbReference>
<protein>
    <recommendedName>
        <fullName evidence="2">Retrotransposon gag domain-containing protein</fullName>
    </recommendedName>
</protein>
<name>A0A811SS24_9POAL</name>
<accession>A0A811SS24</accession>
<feature type="compositionally biased region" description="Basic and acidic residues" evidence="1">
    <location>
        <begin position="162"/>
        <end position="176"/>
    </location>
</feature>
<dbReference type="OrthoDB" id="674491at2759"/>
<evidence type="ECO:0000313" key="4">
    <source>
        <dbReference type="Proteomes" id="UP000604825"/>
    </source>
</evidence>
<feature type="compositionally biased region" description="Low complexity" evidence="1">
    <location>
        <begin position="178"/>
        <end position="193"/>
    </location>
</feature>
<dbReference type="InterPro" id="IPR005162">
    <property type="entry name" value="Retrotrans_gag_dom"/>
</dbReference>
<dbReference type="Pfam" id="PF03732">
    <property type="entry name" value="Retrotrans_gag"/>
    <property type="match status" value="1"/>
</dbReference>
<organism evidence="3 4">
    <name type="scientific">Miscanthus lutarioriparius</name>
    <dbReference type="NCBI Taxonomy" id="422564"/>
    <lineage>
        <taxon>Eukaryota</taxon>
        <taxon>Viridiplantae</taxon>
        <taxon>Streptophyta</taxon>
        <taxon>Embryophyta</taxon>
        <taxon>Tracheophyta</taxon>
        <taxon>Spermatophyta</taxon>
        <taxon>Magnoliopsida</taxon>
        <taxon>Liliopsida</taxon>
        <taxon>Poales</taxon>
        <taxon>Poaceae</taxon>
        <taxon>PACMAD clade</taxon>
        <taxon>Panicoideae</taxon>
        <taxon>Andropogonodae</taxon>
        <taxon>Andropogoneae</taxon>
        <taxon>Saccharinae</taxon>
        <taxon>Miscanthus</taxon>
    </lineage>
</organism>
<dbReference type="Proteomes" id="UP000604825">
    <property type="component" value="Unassembled WGS sequence"/>
</dbReference>
<dbReference type="AlphaFoldDB" id="A0A811SS24"/>
<proteinExistence type="predicted"/>
<evidence type="ECO:0000259" key="2">
    <source>
        <dbReference type="Pfam" id="PF03732"/>
    </source>
</evidence>
<evidence type="ECO:0000256" key="1">
    <source>
        <dbReference type="SAM" id="MobiDB-lite"/>
    </source>
</evidence>
<evidence type="ECO:0000313" key="3">
    <source>
        <dbReference type="EMBL" id="CAD6343342.1"/>
    </source>
</evidence>
<gene>
    <name evidence="3" type="ORF">NCGR_LOCUS67440</name>
</gene>
<comment type="caution">
    <text evidence="3">The sequence shown here is derived from an EMBL/GenBank/DDBJ whole genome shotgun (WGS) entry which is preliminary data.</text>
</comment>
<keyword evidence="4" id="KW-1185">Reference proteome</keyword>
<feature type="domain" description="Retrotransposon gag" evidence="2">
    <location>
        <begin position="60"/>
        <end position="148"/>
    </location>
</feature>
<sequence length="207" mass="23621">MQSTTSVHHRPSDPEQSAVPRYHKLTFPCYDGAEDPLGWLLKCEQFFRGQQTRAVDWVWLASFHMTGKAQMWYTVLERDAGRPTWDDFSRLCQQRFGPPLSTNHLADLARLPFSSNVEAYLDAFQARLAHAGRLSPYQQAQLFTGGLPDHIRVDVELHDPQDCEESDARGTRDMNAERPSTVASRAPPAARRPQCLHAPPRRASRRR</sequence>